<comment type="caution">
    <text evidence="2">The sequence shown here is derived from an EMBL/GenBank/DDBJ whole genome shotgun (WGS) entry which is preliminary data.</text>
</comment>
<organism evidence="2 3">
    <name type="scientific">Ruegeria sediminis</name>
    <dbReference type="NCBI Taxonomy" id="2583820"/>
    <lineage>
        <taxon>Bacteria</taxon>
        <taxon>Pseudomonadati</taxon>
        <taxon>Pseudomonadota</taxon>
        <taxon>Alphaproteobacteria</taxon>
        <taxon>Rhodobacterales</taxon>
        <taxon>Roseobacteraceae</taxon>
        <taxon>Ruegeria</taxon>
    </lineage>
</organism>
<dbReference type="InterPro" id="IPR027417">
    <property type="entry name" value="P-loop_NTPase"/>
</dbReference>
<evidence type="ECO:0000256" key="1">
    <source>
        <dbReference type="SAM" id="Coils"/>
    </source>
</evidence>
<accession>A0ABY2X1E6</accession>
<gene>
    <name evidence="2" type="ORF">FGK63_08010</name>
</gene>
<evidence type="ECO:0000313" key="2">
    <source>
        <dbReference type="EMBL" id="TMV09054.1"/>
    </source>
</evidence>
<dbReference type="RefSeq" id="WP_138841083.1">
    <property type="nucleotide sequence ID" value="NZ_VCPD01000002.1"/>
</dbReference>
<evidence type="ECO:0008006" key="4">
    <source>
        <dbReference type="Google" id="ProtNLM"/>
    </source>
</evidence>
<reference evidence="2 3" key="1">
    <citation type="submission" date="2019-05" db="EMBL/GenBank/DDBJ databases">
        <title>Ruegeria sp. nov., isolated from tidal flat.</title>
        <authorList>
            <person name="Kim W."/>
        </authorList>
    </citation>
    <scope>NUCLEOTIDE SEQUENCE [LARGE SCALE GENOMIC DNA]</scope>
    <source>
        <strain evidence="2 3">CAU 1488</strain>
    </source>
</reference>
<dbReference type="Proteomes" id="UP001193035">
    <property type="component" value="Unassembled WGS sequence"/>
</dbReference>
<evidence type="ECO:0000313" key="3">
    <source>
        <dbReference type="Proteomes" id="UP001193035"/>
    </source>
</evidence>
<sequence length="430" mass="49232">MATNKTIFLHIGCEKTGSTSLQEFLCDNAEALERQGFHYPRDGKLPYVEGSGHFPVAGALLPEASVREFVSKEKDQLRGLALDQLVEDLRVRPDNVILSCEHFSSRVRRSDELSMLKDLMLGTGKDVRIVCYIRDPISLARAAYSTGIRVERRSPLDIREINPEIFYFNALEILRLWADVFGKNNLIVKEYNTELLANGDICEDFCQSIGIDTQGFAASSRKNASLASNHLEILRRVNTHLPTPGESLEEWRSTRPLRTALANHAPKLSAENQLHEDLSWVLSSFETAHREIERFFLPQGLSSKWFDSAPDASAETKETELSKPDLEFSDSELLDAAVLWMINLSRALAEAKEHEKSTERSLNALKEREKSLEREIVICENKISQKNSEIEQLKADTKELRKQLEHSKRYPWKYLRESFRQRIEDRQERG</sequence>
<protein>
    <recommendedName>
        <fullName evidence="4">Sulfotransferase domain-containing protein</fullName>
    </recommendedName>
</protein>
<feature type="coiled-coil region" evidence="1">
    <location>
        <begin position="348"/>
        <end position="410"/>
    </location>
</feature>
<keyword evidence="1" id="KW-0175">Coiled coil</keyword>
<name>A0ABY2X1E6_9RHOB</name>
<keyword evidence="3" id="KW-1185">Reference proteome</keyword>
<dbReference type="EMBL" id="VCPD01000002">
    <property type="protein sequence ID" value="TMV09054.1"/>
    <property type="molecule type" value="Genomic_DNA"/>
</dbReference>
<proteinExistence type="predicted"/>
<dbReference type="Gene3D" id="3.40.50.300">
    <property type="entry name" value="P-loop containing nucleotide triphosphate hydrolases"/>
    <property type="match status" value="1"/>
</dbReference>
<dbReference type="SUPFAM" id="SSF52540">
    <property type="entry name" value="P-loop containing nucleoside triphosphate hydrolases"/>
    <property type="match status" value="1"/>
</dbReference>